<organism evidence="2 3">
    <name type="scientific">Chitinophaga niastensis</name>
    <dbReference type="NCBI Taxonomy" id="536980"/>
    <lineage>
        <taxon>Bacteria</taxon>
        <taxon>Pseudomonadati</taxon>
        <taxon>Bacteroidota</taxon>
        <taxon>Chitinophagia</taxon>
        <taxon>Chitinophagales</taxon>
        <taxon>Chitinophagaceae</taxon>
        <taxon>Chitinophaga</taxon>
    </lineage>
</organism>
<dbReference type="EMBL" id="PYAW01000002">
    <property type="protein sequence ID" value="PSL47466.1"/>
    <property type="molecule type" value="Genomic_DNA"/>
</dbReference>
<sequence length="228" mass="25851">MKLHLVIFALFTSLMANAQQAKVVRIITSYDTTAVAELYNRVAIGLQLIYSDSSTAQTTGLLHGDYRWNKINISTSNGSIQNGVLHFNRQQLEKEHHRITFTVTLPDNTPIQTSLTLPHVIGIRFNHYADSIKRDIRYYLNVEGKFSSGKIFPLDTSVLRFGTSTGKIIGQDLLLDKADTSKTVTVEAWYKHNPNMYLRSVIPVKQAPDDDSKIINDTRDLYKKRGKH</sequence>
<dbReference type="Proteomes" id="UP000240971">
    <property type="component" value="Unassembled WGS sequence"/>
</dbReference>
<feature type="signal peptide" evidence="1">
    <location>
        <begin position="1"/>
        <end position="18"/>
    </location>
</feature>
<dbReference type="OrthoDB" id="674574at2"/>
<comment type="caution">
    <text evidence="2">The sequence shown here is derived from an EMBL/GenBank/DDBJ whole genome shotgun (WGS) entry which is preliminary data.</text>
</comment>
<dbReference type="AlphaFoldDB" id="A0A2P8HMP1"/>
<evidence type="ECO:0000256" key="1">
    <source>
        <dbReference type="SAM" id="SignalP"/>
    </source>
</evidence>
<reference evidence="2 3" key="1">
    <citation type="submission" date="2018-03" db="EMBL/GenBank/DDBJ databases">
        <title>Genomic Encyclopedia of Archaeal and Bacterial Type Strains, Phase II (KMG-II): from individual species to whole genera.</title>
        <authorList>
            <person name="Goeker M."/>
        </authorList>
    </citation>
    <scope>NUCLEOTIDE SEQUENCE [LARGE SCALE GENOMIC DNA]</scope>
    <source>
        <strain evidence="2 3">DSM 24859</strain>
    </source>
</reference>
<dbReference type="RefSeq" id="WP_106527915.1">
    <property type="nucleotide sequence ID" value="NZ_PYAW01000002.1"/>
</dbReference>
<name>A0A2P8HMP1_CHINA</name>
<keyword evidence="1" id="KW-0732">Signal</keyword>
<feature type="chain" id="PRO_5015156673" evidence="1">
    <location>
        <begin position="19"/>
        <end position="228"/>
    </location>
</feature>
<evidence type="ECO:0000313" key="2">
    <source>
        <dbReference type="EMBL" id="PSL47466.1"/>
    </source>
</evidence>
<keyword evidence="3" id="KW-1185">Reference proteome</keyword>
<protein>
    <submittedName>
        <fullName evidence="2">Uncharacterized protein</fullName>
    </submittedName>
</protein>
<proteinExistence type="predicted"/>
<evidence type="ECO:0000313" key="3">
    <source>
        <dbReference type="Proteomes" id="UP000240971"/>
    </source>
</evidence>
<gene>
    <name evidence="2" type="ORF">CLV51_102314</name>
</gene>
<accession>A0A2P8HMP1</accession>